<keyword evidence="2" id="KW-0472">Membrane</keyword>
<dbReference type="OrthoDB" id="9779074at2"/>
<evidence type="ECO:0000256" key="1">
    <source>
        <dbReference type="PROSITE-ProRule" id="PRU00339"/>
    </source>
</evidence>
<dbReference type="CDD" id="cd07302">
    <property type="entry name" value="CHD"/>
    <property type="match status" value="1"/>
</dbReference>
<organism evidence="4 5">
    <name type="scientific">Algoriphagus zhangzhouensis</name>
    <dbReference type="NCBI Taxonomy" id="1073327"/>
    <lineage>
        <taxon>Bacteria</taxon>
        <taxon>Pseudomonadati</taxon>
        <taxon>Bacteroidota</taxon>
        <taxon>Cytophagia</taxon>
        <taxon>Cytophagales</taxon>
        <taxon>Cyclobacteriaceae</taxon>
        <taxon>Algoriphagus</taxon>
    </lineage>
</organism>
<dbReference type="Gene3D" id="1.25.40.10">
    <property type="entry name" value="Tetratricopeptide repeat domain"/>
    <property type="match status" value="2"/>
</dbReference>
<dbReference type="GO" id="GO:0006171">
    <property type="term" value="P:cAMP biosynthetic process"/>
    <property type="evidence" value="ECO:0007669"/>
    <property type="project" value="TreeGrafter"/>
</dbReference>
<dbReference type="RefSeq" id="WP_073570522.1">
    <property type="nucleotide sequence ID" value="NZ_FRXN01000001.1"/>
</dbReference>
<dbReference type="Pfam" id="PF00211">
    <property type="entry name" value="Guanylate_cyc"/>
    <property type="match status" value="1"/>
</dbReference>
<dbReference type="InterPro" id="IPR029787">
    <property type="entry name" value="Nucleotide_cyclase"/>
</dbReference>
<dbReference type="Gene3D" id="3.30.70.1230">
    <property type="entry name" value="Nucleotide cyclase"/>
    <property type="match status" value="1"/>
</dbReference>
<feature type="repeat" description="TPR" evidence="1">
    <location>
        <begin position="442"/>
        <end position="475"/>
    </location>
</feature>
<dbReference type="EMBL" id="FRXN01000001">
    <property type="protein sequence ID" value="SHO60593.1"/>
    <property type="molecule type" value="Genomic_DNA"/>
</dbReference>
<dbReference type="SUPFAM" id="SSF48452">
    <property type="entry name" value="TPR-like"/>
    <property type="match status" value="2"/>
</dbReference>
<dbReference type="InterPro" id="IPR050697">
    <property type="entry name" value="Adenylyl/Guanylyl_Cyclase_3/4"/>
</dbReference>
<dbReference type="InterPro" id="IPR011990">
    <property type="entry name" value="TPR-like_helical_dom_sf"/>
</dbReference>
<keyword evidence="2" id="KW-1133">Transmembrane helix</keyword>
<evidence type="ECO:0000256" key="2">
    <source>
        <dbReference type="SAM" id="Phobius"/>
    </source>
</evidence>
<dbReference type="GO" id="GO:0004016">
    <property type="term" value="F:adenylate cyclase activity"/>
    <property type="evidence" value="ECO:0007669"/>
    <property type="project" value="UniProtKB-ARBA"/>
</dbReference>
<gene>
    <name evidence="4" type="ORF">SAMN04488108_0898</name>
</gene>
<accession>A0A1M7Z6N8</accession>
<feature type="transmembrane region" description="Helical" evidence="2">
    <location>
        <begin position="192"/>
        <end position="212"/>
    </location>
</feature>
<feature type="domain" description="Guanylate cyclase" evidence="3">
    <location>
        <begin position="11"/>
        <end position="119"/>
    </location>
</feature>
<dbReference type="PANTHER" id="PTHR43081:SF19">
    <property type="entry name" value="PH-SENSITIVE ADENYLATE CYCLASE RV1264"/>
    <property type="match status" value="1"/>
</dbReference>
<keyword evidence="2" id="KW-0812">Transmembrane</keyword>
<evidence type="ECO:0000313" key="5">
    <source>
        <dbReference type="Proteomes" id="UP000184609"/>
    </source>
</evidence>
<name>A0A1M7Z6N8_9BACT</name>
<reference evidence="4" key="1">
    <citation type="submission" date="2016-12" db="EMBL/GenBank/DDBJ databases">
        <authorList>
            <person name="Song W.-J."/>
            <person name="Kurnit D.M."/>
        </authorList>
    </citation>
    <scope>NUCLEOTIDE SEQUENCE [LARGE SCALE GENOMIC DNA]</scope>
    <source>
        <strain evidence="4">DSM 25035</strain>
    </source>
</reference>
<dbReference type="SUPFAM" id="SSF55073">
    <property type="entry name" value="Nucleotide cyclase"/>
    <property type="match status" value="1"/>
</dbReference>
<dbReference type="InterPro" id="IPR001054">
    <property type="entry name" value="A/G_cyclase"/>
</dbReference>
<dbReference type="InterPro" id="IPR019734">
    <property type="entry name" value="TPR_rpt"/>
</dbReference>
<dbReference type="PROSITE" id="PS50125">
    <property type="entry name" value="GUANYLATE_CYCLASE_2"/>
    <property type="match status" value="1"/>
</dbReference>
<dbReference type="Proteomes" id="UP000184609">
    <property type="component" value="Unassembled WGS sequence"/>
</dbReference>
<dbReference type="PANTHER" id="PTHR43081">
    <property type="entry name" value="ADENYLATE CYCLASE, TERMINAL-DIFFERENTIATION SPECIFIC-RELATED"/>
    <property type="match status" value="1"/>
</dbReference>
<dbReference type="PROSITE" id="PS50005">
    <property type="entry name" value="TPR"/>
    <property type="match status" value="1"/>
</dbReference>
<dbReference type="STRING" id="1073327.SAMN04488108_0898"/>
<dbReference type="AlphaFoldDB" id="A0A1M7Z6N8"/>
<dbReference type="Pfam" id="PF13414">
    <property type="entry name" value="TPR_11"/>
    <property type="match status" value="1"/>
</dbReference>
<evidence type="ECO:0000313" key="4">
    <source>
        <dbReference type="EMBL" id="SHO60593.1"/>
    </source>
</evidence>
<dbReference type="SMART" id="SM00028">
    <property type="entry name" value="TPR"/>
    <property type="match status" value="5"/>
</dbReference>
<keyword evidence="5" id="KW-1185">Reference proteome</keyword>
<dbReference type="GO" id="GO:0035556">
    <property type="term" value="P:intracellular signal transduction"/>
    <property type="evidence" value="ECO:0007669"/>
    <property type="project" value="InterPro"/>
</dbReference>
<sequence length="737" mass="84276">MSQDHNKKQSVVFFSDIVGYTRLMGKDEDRAFALMKKNSEIHTEVLSKFRGQIIKELGDGILATFETVPEAIQASIEIQKKVQKMDNDVRIRIGLHCGEIIFDHGDVFGDAVNLTSRIQGIGIPSCLLISEKVQDQIPENSEFKTLKLGPFHLKNVEQAVQLYAVTNKPCSVPKRSEIIQNINYQEKTPWKFWTILSITFILLAYLIYSIFWNQNIWEKEKSVAVLPFKDIITNPEHDFFAEALTEDIISHVSKIESIKVIDKNAAYEFENKESDLDSIAEVLDVSTILTGTVQWIGERIQINVQLVDPIENKNLWTETYNREVQDLFKVQTEIASKIATILNSKLSTQERNQISKEQTSNFEAYSLFLKGKEYYDYYDGDSLEKAVEQFKKAIALDPNYAQAYTGLASCYSQYAYYGKKGSWLDSSLLISEKALEIDPYLEEAYAARGSAYYYKGQIGLAQISFERARANNPNFSPAIGNLATVYMTQGKLVEAIQLQAKSASLNPTRYIPIQITGWIYRILDQPEKAMEWLERSNSVYPSAVTNEQMAYVFLEEGNKEKALKEIDEILKIQNDTSGYGYMSAGYVAFFSNEVEYAEELLEKSFNKIPDSIDDPYYSAPIFLAYCYKVSGKDSLYQAFVNHSLEIRQPANLITDDDSNLWFDLAQLEAIKGDKAKALSYLKTAINFGYRDDFNILFNPIFKDWITDPKMIQLLNEIDESIVEMNKKLQTIDLQRNR</sequence>
<dbReference type="Pfam" id="PF13432">
    <property type="entry name" value="TPR_16"/>
    <property type="match status" value="1"/>
</dbReference>
<evidence type="ECO:0000259" key="3">
    <source>
        <dbReference type="PROSITE" id="PS50125"/>
    </source>
</evidence>
<keyword evidence="1" id="KW-0802">TPR repeat</keyword>
<proteinExistence type="predicted"/>
<protein>
    <submittedName>
        <fullName evidence="4">TolB amino-terminal domain-containing protein</fullName>
    </submittedName>
</protein>